<evidence type="ECO:0000313" key="2">
    <source>
        <dbReference type="Proteomes" id="UP000332515"/>
    </source>
</evidence>
<name>A0A6A7XZD4_9HYPH</name>
<protein>
    <submittedName>
        <fullName evidence="1">Uncharacterized protein</fullName>
    </submittedName>
</protein>
<dbReference type="EMBL" id="VWNA01000001">
    <property type="protein sequence ID" value="MQT11825.1"/>
    <property type="molecule type" value="Genomic_DNA"/>
</dbReference>
<reference evidence="1 2" key="1">
    <citation type="submission" date="2019-09" db="EMBL/GenBank/DDBJ databases">
        <title>Segnochrobactrum spirostomi gen. nov., sp. nov., isolated from the ciliate Spirostomum cf. yagiui and description of a novel family, Segnochrobactraceae fam. nov. within the order Rhizobiales of the class Alphaproteobacteria.</title>
        <authorList>
            <person name="Akter S."/>
            <person name="Shazib S.U.A."/>
            <person name="Shin M.K."/>
        </authorList>
    </citation>
    <scope>NUCLEOTIDE SEQUENCE [LARGE SCALE GENOMIC DNA]</scope>
    <source>
        <strain evidence="1 2">Sp-1</strain>
    </source>
</reference>
<gene>
    <name evidence="1" type="ORF">F0357_03865</name>
</gene>
<dbReference type="RefSeq" id="WP_153478966.1">
    <property type="nucleotide sequence ID" value="NZ_VWNA01000001.1"/>
</dbReference>
<evidence type="ECO:0000313" key="1">
    <source>
        <dbReference type="EMBL" id="MQT11825.1"/>
    </source>
</evidence>
<keyword evidence="2" id="KW-1185">Reference proteome</keyword>
<comment type="caution">
    <text evidence="1">The sequence shown here is derived from an EMBL/GenBank/DDBJ whole genome shotgun (WGS) entry which is preliminary data.</text>
</comment>
<dbReference type="Proteomes" id="UP000332515">
    <property type="component" value="Unassembled WGS sequence"/>
</dbReference>
<sequence length="82" mass="8829">MPAQSVLLVNNARAGYEAEGACPLALPSPEGLAWLAGRWCADNDRPLPKSVKVTGKRIALAWADGTSDTLVWDSLRRRVARA</sequence>
<organism evidence="1 2">
    <name type="scientific">Segnochrobactrum spirostomi</name>
    <dbReference type="NCBI Taxonomy" id="2608987"/>
    <lineage>
        <taxon>Bacteria</taxon>
        <taxon>Pseudomonadati</taxon>
        <taxon>Pseudomonadota</taxon>
        <taxon>Alphaproteobacteria</taxon>
        <taxon>Hyphomicrobiales</taxon>
        <taxon>Segnochrobactraceae</taxon>
        <taxon>Segnochrobactrum</taxon>
    </lineage>
</organism>
<accession>A0A6A7XZD4</accession>
<proteinExistence type="predicted"/>
<dbReference type="AlphaFoldDB" id="A0A6A7XZD4"/>